<comment type="function">
    <text evidence="2">Pyridoxal 5'-phosphate (PLP)-binding protein, which is involved in PLP homeostasis.</text>
</comment>
<dbReference type="InterPro" id="IPR029066">
    <property type="entry name" value="PLP-binding_barrel"/>
</dbReference>
<accession>A0A3Q9BN97</accession>
<organism evidence="6 7">
    <name type="scientific">Jeotgalibaca ciconiae</name>
    <dbReference type="NCBI Taxonomy" id="2496265"/>
    <lineage>
        <taxon>Bacteria</taxon>
        <taxon>Bacillati</taxon>
        <taxon>Bacillota</taxon>
        <taxon>Bacilli</taxon>
        <taxon>Lactobacillales</taxon>
        <taxon>Carnobacteriaceae</taxon>
        <taxon>Jeotgalibaca</taxon>
    </lineage>
</organism>
<proteinExistence type="inferred from homology"/>
<dbReference type="NCBIfam" id="TIGR00044">
    <property type="entry name" value="YggS family pyridoxal phosphate-dependent enzyme"/>
    <property type="match status" value="1"/>
</dbReference>
<dbReference type="Proteomes" id="UP000273326">
    <property type="component" value="Chromosome"/>
</dbReference>
<keyword evidence="7" id="KW-1185">Reference proteome</keyword>
<reference evidence="7" key="1">
    <citation type="submission" date="2018-12" db="EMBL/GenBank/DDBJ databases">
        <title>Complete genome sequencing of Jeotgalibaca sp. H21T32.</title>
        <authorList>
            <person name="Bae J.-W."/>
            <person name="Lee S.-Y."/>
        </authorList>
    </citation>
    <scope>NUCLEOTIDE SEQUENCE [LARGE SCALE GENOMIC DNA]</scope>
    <source>
        <strain evidence="7">H21T32</strain>
    </source>
</reference>
<feature type="domain" description="Alanine racemase N-terminal" evidence="5">
    <location>
        <begin position="13"/>
        <end position="222"/>
    </location>
</feature>
<comment type="similarity">
    <text evidence="2 4">Belongs to the pyridoxal phosphate-binding protein YggS/PROSC family.</text>
</comment>
<feature type="modified residue" description="N6-(pyridoxal phosphate)lysine" evidence="2 3">
    <location>
        <position position="35"/>
    </location>
</feature>
<evidence type="ECO:0000313" key="7">
    <source>
        <dbReference type="Proteomes" id="UP000273326"/>
    </source>
</evidence>
<name>A0A3Q9BN97_9LACT</name>
<dbReference type="InterPro" id="IPR001608">
    <property type="entry name" value="Ala_racemase_N"/>
</dbReference>
<evidence type="ECO:0000256" key="3">
    <source>
        <dbReference type="PIRSR" id="PIRSR004848-1"/>
    </source>
</evidence>
<comment type="cofactor">
    <cofactor evidence="3">
        <name>pyridoxal 5'-phosphate</name>
        <dbReference type="ChEBI" id="CHEBI:597326"/>
    </cofactor>
</comment>
<protein>
    <recommendedName>
        <fullName evidence="2">Pyridoxal phosphate homeostasis protein</fullName>
        <shortName evidence="2">PLP homeostasis protein</shortName>
    </recommendedName>
</protein>
<dbReference type="PIRSF" id="PIRSF004848">
    <property type="entry name" value="YBL036c_PLPDEIII"/>
    <property type="match status" value="1"/>
</dbReference>
<dbReference type="SUPFAM" id="SSF51419">
    <property type="entry name" value="PLP-binding barrel"/>
    <property type="match status" value="1"/>
</dbReference>
<dbReference type="RefSeq" id="WP_126111145.1">
    <property type="nucleotide sequence ID" value="NZ_CP034465.1"/>
</dbReference>
<evidence type="ECO:0000259" key="5">
    <source>
        <dbReference type="Pfam" id="PF01168"/>
    </source>
</evidence>
<dbReference type="HAMAP" id="MF_02087">
    <property type="entry name" value="PLP_homeostasis"/>
    <property type="match status" value="1"/>
</dbReference>
<gene>
    <name evidence="6" type="ORF">EJN90_10845</name>
</gene>
<evidence type="ECO:0000313" key="6">
    <source>
        <dbReference type="EMBL" id="AZP05096.1"/>
    </source>
</evidence>
<evidence type="ECO:0000256" key="4">
    <source>
        <dbReference type="RuleBase" id="RU004514"/>
    </source>
</evidence>
<evidence type="ECO:0000256" key="1">
    <source>
        <dbReference type="ARBA" id="ARBA00022898"/>
    </source>
</evidence>
<dbReference type="CDD" id="cd00635">
    <property type="entry name" value="PLPDE_III_YBL036c_like"/>
    <property type="match status" value="1"/>
</dbReference>
<dbReference type="GO" id="GO:0030170">
    <property type="term" value="F:pyridoxal phosphate binding"/>
    <property type="evidence" value="ECO:0007669"/>
    <property type="project" value="UniProtKB-UniRule"/>
</dbReference>
<dbReference type="PANTHER" id="PTHR10146">
    <property type="entry name" value="PROLINE SYNTHETASE CO-TRANSCRIBED BACTERIAL HOMOLOG PROTEIN"/>
    <property type="match status" value="1"/>
</dbReference>
<dbReference type="OrthoDB" id="9804072at2"/>
<keyword evidence="1 2" id="KW-0663">Pyridoxal phosphate</keyword>
<dbReference type="KEGG" id="jeh:EJN90_10845"/>
<dbReference type="Pfam" id="PF01168">
    <property type="entry name" value="Ala_racemase_N"/>
    <property type="match status" value="1"/>
</dbReference>
<dbReference type="EMBL" id="CP034465">
    <property type="protein sequence ID" value="AZP05096.1"/>
    <property type="molecule type" value="Genomic_DNA"/>
</dbReference>
<dbReference type="PANTHER" id="PTHR10146:SF14">
    <property type="entry name" value="PYRIDOXAL PHOSPHATE HOMEOSTASIS PROTEIN"/>
    <property type="match status" value="1"/>
</dbReference>
<dbReference type="Gene3D" id="3.20.20.10">
    <property type="entry name" value="Alanine racemase"/>
    <property type="match status" value="1"/>
</dbReference>
<sequence length="224" mass="25443">MTIISNCQKIESQIKDNLTAANRNSEELNCVAVTKQRTIEEMDALYRYGHRHFGENRPEGLLEKQAVFSQSDIKWHYIGSLQTRKVKQIINKIDYLHSLDRESLAKEIDKRAEKPVACFVQVNVSGETSKHGVSPSDLEKFIEQLSVYPNVLIIGLMTMAPIEATEGELHGYFKKLKDLQEKIAEKRWAYAPCTETSMGMSGDYPYAIQEGATFIRIGSAFFSE</sequence>
<dbReference type="InterPro" id="IPR011078">
    <property type="entry name" value="PyrdxlP_homeostasis"/>
</dbReference>
<evidence type="ECO:0000256" key="2">
    <source>
        <dbReference type="HAMAP-Rule" id="MF_02087"/>
    </source>
</evidence>
<dbReference type="AlphaFoldDB" id="A0A3Q9BN97"/>